<evidence type="ECO:0000256" key="14">
    <source>
        <dbReference type="ARBA" id="ARBA00048988"/>
    </source>
</evidence>
<evidence type="ECO:0000313" key="19">
    <source>
        <dbReference type="EMBL" id="SEP52577.1"/>
    </source>
</evidence>
<evidence type="ECO:0000256" key="10">
    <source>
        <dbReference type="ARBA" id="ARBA00023204"/>
    </source>
</evidence>
<evidence type="ECO:0000256" key="8">
    <source>
        <dbReference type="ARBA" id="ARBA00022840"/>
    </source>
</evidence>
<keyword evidence="8 15" id="KW-0067">ATP-binding</keyword>
<dbReference type="Gene3D" id="3.40.50.300">
    <property type="entry name" value="P-loop containing nucleotide triphosphate hydrolases"/>
    <property type="match status" value="3"/>
</dbReference>
<feature type="binding site" evidence="15">
    <location>
        <begin position="46"/>
        <end position="53"/>
    </location>
    <ligand>
        <name>ATP</name>
        <dbReference type="ChEBI" id="CHEBI:30616"/>
    </ligand>
</feature>
<dbReference type="GO" id="GO:0005524">
    <property type="term" value="F:ATP binding"/>
    <property type="evidence" value="ECO:0007669"/>
    <property type="project" value="UniProtKB-UniRule"/>
</dbReference>
<dbReference type="GO" id="GO:0003677">
    <property type="term" value="F:DNA binding"/>
    <property type="evidence" value="ECO:0007669"/>
    <property type="project" value="UniProtKB-KW"/>
</dbReference>
<dbReference type="EMBL" id="FOEF01000021">
    <property type="protein sequence ID" value="SEP52577.1"/>
    <property type="molecule type" value="Genomic_DNA"/>
</dbReference>
<evidence type="ECO:0000256" key="4">
    <source>
        <dbReference type="ARBA" id="ARBA00022763"/>
    </source>
</evidence>
<organism evidence="19 20">
    <name type="scientific">Amycolatopsis saalfeldensis</name>
    <dbReference type="NCBI Taxonomy" id="394193"/>
    <lineage>
        <taxon>Bacteria</taxon>
        <taxon>Bacillati</taxon>
        <taxon>Actinomycetota</taxon>
        <taxon>Actinomycetes</taxon>
        <taxon>Pseudonocardiales</taxon>
        <taxon>Pseudonocardiaceae</taxon>
        <taxon>Amycolatopsis</taxon>
    </lineage>
</organism>
<dbReference type="CDD" id="cd17932">
    <property type="entry name" value="DEXQc_UvrD"/>
    <property type="match status" value="1"/>
</dbReference>
<evidence type="ECO:0000256" key="16">
    <source>
        <dbReference type="SAM" id="MobiDB-lite"/>
    </source>
</evidence>
<dbReference type="GO" id="GO:0000725">
    <property type="term" value="P:recombinational repair"/>
    <property type="evidence" value="ECO:0007669"/>
    <property type="project" value="TreeGrafter"/>
</dbReference>
<evidence type="ECO:0000256" key="15">
    <source>
        <dbReference type="PROSITE-ProRule" id="PRU00560"/>
    </source>
</evidence>
<keyword evidence="6 15" id="KW-0347">Helicase</keyword>
<keyword evidence="10" id="KW-0234">DNA repair</keyword>
<dbReference type="PROSITE" id="PS51217">
    <property type="entry name" value="UVRD_HELICASE_CTER"/>
    <property type="match status" value="1"/>
</dbReference>
<evidence type="ECO:0000259" key="18">
    <source>
        <dbReference type="PROSITE" id="PS51217"/>
    </source>
</evidence>
<name>A0A1H8YKA4_9PSEU</name>
<dbReference type="InterPro" id="IPR014016">
    <property type="entry name" value="UvrD-like_ATP-bd"/>
</dbReference>
<comment type="catalytic activity">
    <reaction evidence="12">
        <text>Couples ATP hydrolysis with the unwinding of duplex DNA by translocating in the 3'-5' direction.</text>
        <dbReference type="EC" id="5.6.2.4"/>
    </reaction>
</comment>
<dbReference type="GO" id="GO:0043138">
    <property type="term" value="F:3'-5' DNA helicase activity"/>
    <property type="evidence" value="ECO:0007669"/>
    <property type="project" value="UniProtKB-EC"/>
</dbReference>
<dbReference type="Pfam" id="PF12705">
    <property type="entry name" value="PDDEXK_1"/>
    <property type="match status" value="1"/>
</dbReference>
<keyword evidence="5 15" id="KW-0378">Hydrolase</keyword>
<keyword evidence="11" id="KW-0413">Isomerase</keyword>
<evidence type="ECO:0000313" key="20">
    <source>
        <dbReference type="Proteomes" id="UP000198582"/>
    </source>
</evidence>
<evidence type="ECO:0000256" key="12">
    <source>
        <dbReference type="ARBA" id="ARBA00034617"/>
    </source>
</evidence>
<accession>A0A1H8YKA4</accession>
<evidence type="ECO:0000256" key="13">
    <source>
        <dbReference type="ARBA" id="ARBA00034808"/>
    </source>
</evidence>
<dbReference type="PANTHER" id="PTHR11070:SF55">
    <property type="entry name" value="DNA 3'-5' HELICASE"/>
    <property type="match status" value="1"/>
</dbReference>
<evidence type="ECO:0000256" key="5">
    <source>
        <dbReference type="ARBA" id="ARBA00022801"/>
    </source>
</evidence>
<keyword evidence="7" id="KW-0269">Exonuclease</keyword>
<dbReference type="InterPro" id="IPR011335">
    <property type="entry name" value="Restrct_endonuc-II-like"/>
</dbReference>
<dbReference type="STRING" id="394193.SAMN04489732_12148"/>
<evidence type="ECO:0000256" key="1">
    <source>
        <dbReference type="ARBA" id="ARBA00009922"/>
    </source>
</evidence>
<dbReference type="Proteomes" id="UP000198582">
    <property type="component" value="Unassembled WGS sequence"/>
</dbReference>
<keyword evidence="20" id="KW-1185">Reference proteome</keyword>
<dbReference type="EC" id="5.6.2.4" evidence="13"/>
<keyword evidence="4" id="KW-0227">DNA damage</keyword>
<evidence type="ECO:0000256" key="6">
    <source>
        <dbReference type="ARBA" id="ARBA00022806"/>
    </source>
</evidence>
<proteinExistence type="inferred from homology"/>
<evidence type="ECO:0000256" key="11">
    <source>
        <dbReference type="ARBA" id="ARBA00023235"/>
    </source>
</evidence>
<protein>
    <recommendedName>
        <fullName evidence="13">DNA 3'-5' helicase</fullName>
        <ecNumber evidence="13">5.6.2.4</ecNumber>
    </recommendedName>
</protein>
<evidence type="ECO:0000256" key="2">
    <source>
        <dbReference type="ARBA" id="ARBA00022722"/>
    </source>
</evidence>
<dbReference type="InterPro" id="IPR011604">
    <property type="entry name" value="PDDEXK-like_dom_sf"/>
</dbReference>
<evidence type="ECO:0000259" key="17">
    <source>
        <dbReference type="PROSITE" id="PS51198"/>
    </source>
</evidence>
<dbReference type="InterPro" id="IPR038726">
    <property type="entry name" value="PDDEXK_AddAB-type"/>
</dbReference>
<dbReference type="SUPFAM" id="SSF52980">
    <property type="entry name" value="Restriction endonuclease-like"/>
    <property type="match status" value="1"/>
</dbReference>
<keyword evidence="9" id="KW-0238">DNA-binding</keyword>
<dbReference type="InterPro" id="IPR027417">
    <property type="entry name" value="P-loop_NTPase"/>
</dbReference>
<sequence>MSPLSPLLIANPVEPAEIADALGLHRPTPEQATVIASPVEPSLVVAGAGAGKTETMAARVVWLVTNGIVSPERVLGLTFTRKAARQLGERVRARLRRLAGSGLLERLDPTGGLRATVVAGEPTVLTYHAYAGRLLSEHGLRLPVQPGVRLLSETSSWQLAHRVVSTWDNDLETDRVPSSVTAQLLALAGELGEHLVSTERLGEYTSWLCEVIENAPRAKGQRASLPVKLMEVMAAQRFRLELLPLVEAYHRRKRAEGALDFADQMSLAAQLADHYPAVVTGERERYGAVLLDEYQDTGHAQRVLLRSLFGGGGHRPMPVTAVGDPAQAIYGWRGASAANLPRFTTDFPRHSGERLEPAHEFGLLTSFRNPPEILELANAVAEPLRARGLGVERLRAREGAGPADIAVSLQPDVRAEREWVADALARRWFAEKEESGKPPTAAVLVRRRADMAPIASELRMRGLPVEVVGLGGLLDEPEVADLVSTLRVLADPLAGSAAARLLTGARWRLAAADLAALWRRANELSSPAPSGGAGEEPTLVMERAEQAGLIDAVDEPGSPERYSEDGYRRIRRVGAELAALRRRLDQSLPELVADVERTLLLDVESLARPGSAGRAHLDAFAEVVTDYAETAPTATLLSFVDYLNTAAHAEDGLTPGEVEVVPDRVQVLTVHSAKGLEWEVVAVPHLVADVFPSKRRSSSWLRTSTALPAILRGDSADLPELRVSEGFDRKEVQEALELHEEGFAEREADEERRLCYVALTRSERALIVSGHWWNESSTRPKGPSVFLTDIAEVLRASDPPIGSLASWAEEPAADDENPLVADSRTGRWPLDPLGDRRTGVSTGVELVFAEMAAAPPEPDPATPVAPVETPVETAAADSDEEWPLPPEPEEFSEEEPFEESEEDPSDEVDPEDPDGWASDTDVLLAERARARATVDRVVLPSQLSVSQLVELAADADALAQRLRRPLPLPPNSFARRGTAFHGWLEQRFSGDRLLEIDDLPGAADFGEAPDSDFEELQEAFERSEWAERVPLAVEIPFSADVEGITVRGRMDAVYADADGGWTVVDWKTGGVPSAERLPALAVQLAAYRLAWAALKGVPVERVRAAFHYVRPGHTLRPADLLDAEGLRDLLRNVPSE</sequence>
<comment type="catalytic activity">
    <reaction evidence="14">
        <text>ATP + H2O = ADP + phosphate + H(+)</text>
        <dbReference type="Rhea" id="RHEA:13065"/>
        <dbReference type="ChEBI" id="CHEBI:15377"/>
        <dbReference type="ChEBI" id="CHEBI:15378"/>
        <dbReference type="ChEBI" id="CHEBI:30616"/>
        <dbReference type="ChEBI" id="CHEBI:43474"/>
        <dbReference type="ChEBI" id="CHEBI:456216"/>
        <dbReference type="EC" id="5.6.2.4"/>
    </reaction>
</comment>
<evidence type="ECO:0000256" key="9">
    <source>
        <dbReference type="ARBA" id="ARBA00023125"/>
    </source>
</evidence>
<dbReference type="InterPro" id="IPR013986">
    <property type="entry name" value="DExx_box_DNA_helicase_dom_sf"/>
</dbReference>
<feature type="region of interest" description="Disordered" evidence="16">
    <location>
        <begin position="810"/>
        <end position="836"/>
    </location>
</feature>
<reference evidence="19 20" key="1">
    <citation type="submission" date="2016-10" db="EMBL/GenBank/DDBJ databases">
        <authorList>
            <person name="de Groot N.N."/>
        </authorList>
    </citation>
    <scope>NUCLEOTIDE SEQUENCE [LARGE SCALE GENOMIC DNA]</scope>
    <source>
        <strain evidence="19 20">DSM 44993</strain>
    </source>
</reference>
<dbReference type="Pfam" id="PF00580">
    <property type="entry name" value="UvrD-helicase"/>
    <property type="match status" value="1"/>
</dbReference>
<dbReference type="InterPro" id="IPR014017">
    <property type="entry name" value="DNA_helicase_UvrD-like_C"/>
</dbReference>
<evidence type="ECO:0000256" key="3">
    <source>
        <dbReference type="ARBA" id="ARBA00022741"/>
    </source>
</evidence>
<dbReference type="GO" id="GO:0033202">
    <property type="term" value="C:DNA helicase complex"/>
    <property type="evidence" value="ECO:0007669"/>
    <property type="project" value="TreeGrafter"/>
</dbReference>
<dbReference type="Pfam" id="PF13361">
    <property type="entry name" value="UvrD_C"/>
    <property type="match status" value="2"/>
</dbReference>
<dbReference type="GO" id="GO:0004527">
    <property type="term" value="F:exonuclease activity"/>
    <property type="evidence" value="ECO:0007669"/>
    <property type="project" value="UniProtKB-KW"/>
</dbReference>
<dbReference type="PROSITE" id="PS51198">
    <property type="entry name" value="UVRD_HELICASE_ATP_BIND"/>
    <property type="match status" value="1"/>
</dbReference>
<evidence type="ECO:0000256" key="7">
    <source>
        <dbReference type="ARBA" id="ARBA00022839"/>
    </source>
</evidence>
<dbReference type="InterPro" id="IPR000212">
    <property type="entry name" value="DNA_helicase_UvrD/REP"/>
</dbReference>
<gene>
    <name evidence="19" type="ORF">SAMN04489732_12148</name>
</gene>
<keyword evidence="2" id="KW-0540">Nuclease</keyword>
<feature type="region of interest" description="Disordered" evidence="16">
    <location>
        <begin position="872"/>
        <end position="918"/>
    </location>
</feature>
<dbReference type="Gene3D" id="1.10.10.160">
    <property type="match status" value="1"/>
</dbReference>
<feature type="domain" description="UvrD-like helicase ATP-binding" evidence="17">
    <location>
        <begin position="25"/>
        <end position="370"/>
    </location>
</feature>
<comment type="similarity">
    <text evidence="1">Belongs to the helicase family. UvrD subfamily.</text>
</comment>
<dbReference type="PANTHER" id="PTHR11070">
    <property type="entry name" value="UVRD / RECB / PCRA DNA HELICASE FAMILY MEMBER"/>
    <property type="match status" value="1"/>
</dbReference>
<keyword evidence="3 15" id="KW-0547">Nucleotide-binding</keyword>
<dbReference type="SUPFAM" id="SSF52540">
    <property type="entry name" value="P-loop containing nucleoside triphosphate hydrolases"/>
    <property type="match status" value="1"/>
</dbReference>
<feature type="compositionally biased region" description="Acidic residues" evidence="16">
    <location>
        <begin position="877"/>
        <end position="914"/>
    </location>
</feature>
<dbReference type="Gene3D" id="1.10.486.10">
    <property type="entry name" value="PCRA, domain 4"/>
    <property type="match status" value="1"/>
</dbReference>
<feature type="domain" description="UvrD-like helicase C-terminal" evidence="18">
    <location>
        <begin position="371"/>
        <end position="675"/>
    </location>
</feature>
<dbReference type="AlphaFoldDB" id="A0A1H8YKA4"/>
<dbReference type="Gene3D" id="3.90.320.10">
    <property type="match status" value="1"/>
</dbReference>
<dbReference type="GO" id="GO:0005829">
    <property type="term" value="C:cytosol"/>
    <property type="evidence" value="ECO:0007669"/>
    <property type="project" value="TreeGrafter"/>
</dbReference>